<dbReference type="PROSITE" id="PS50110">
    <property type="entry name" value="RESPONSE_REGULATORY"/>
    <property type="match status" value="1"/>
</dbReference>
<dbReference type="SMART" id="SM00448">
    <property type="entry name" value="REC"/>
    <property type="match status" value="1"/>
</dbReference>
<evidence type="ECO:0000256" key="2">
    <source>
        <dbReference type="ARBA" id="ARBA00012438"/>
    </source>
</evidence>
<dbReference type="InterPro" id="IPR003594">
    <property type="entry name" value="HATPase_dom"/>
</dbReference>
<evidence type="ECO:0000256" key="1">
    <source>
        <dbReference type="ARBA" id="ARBA00000085"/>
    </source>
</evidence>
<dbReference type="InterPro" id="IPR005467">
    <property type="entry name" value="His_kinase_dom"/>
</dbReference>
<comment type="caution">
    <text evidence="11">The sequence shown here is derived from an EMBL/GenBank/DDBJ whole genome shotgun (WGS) entry which is preliminary data.</text>
</comment>
<feature type="domain" description="PAS" evidence="9">
    <location>
        <begin position="634"/>
        <end position="689"/>
    </location>
</feature>
<feature type="domain" description="Histidine kinase" evidence="7">
    <location>
        <begin position="751"/>
        <end position="972"/>
    </location>
</feature>
<dbReference type="CDD" id="cd00082">
    <property type="entry name" value="HisKA"/>
    <property type="match status" value="1"/>
</dbReference>
<dbReference type="AlphaFoldDB" id="A0A4Q2R8U4"/>
<dbReference type="SMART" id="SM00086">
    <property type="entry name" value="PAC"/>
    <property type="match status" value="2"/>
</dbReference>
<dbReference type="PANTHER" id="PTHR43065:SF49">
    <property type="entry name" value="HISTIDINE KINASE"/>
    <property type="match status" value="1"/>
</dbReference>
<dbReference type="InterPro" id="IPR035965">
    <property type="entry name" value="PAS-like_dom_sf"/>
</dbReference>
<dbReference type="InterPro" id="IPR004358">
    <property type="entry name" value="Sig_transdc_His_kin-like_C"/>
</dbReference>
<dbReference type="OrthoDB" id="9796100at2"/>
<dbReference type="Pfam" id="PF01590">
    <property type="entry name" value="GAF"/>
    <property type="match status" value="1"/>
</dbReference>
<dbReference type="InterPro" id="IPR011006">
    <property type="entry name" value="CheY-like_superfamily"/>
</dbReference>
<dbReference type="InterPro" id="IPR003661">
    <property type="entry name" value="HisK_dim/P_dom"/>
</dbReference>
<dbReference type="SMART" id="SM00065">
    <property type="entry name" value="GAF"/>
    <property type="match status" value="1"/>
</dbReference>
<dbReference type="Proteomes" id="UP000289411">
    <property type="component" value="Unassembled WGS sequence"/>
</dbReference>
<dbReference type="Pfam" id="PF13188">
    <property type="entry name" value="PAS_8"/>
    <property type="match status" value="1"/>
</dbReference>
<evidence type="ECO:0000259" key="7">
    <source>
        <dbReference type="PROSITE" id="PS50109"/>
    </source>
</evidence>
<dbReference type="EMBL" id="QYBC01000019">
    <property type="protein sequence ID" value="RYB02503.1"/>
    <property type="molecule type" value="Genomic_DNA"/>
</dbReference>
<dbReference type="Gene3D" id="3.30.565.10">
    <property type="entry name" value="Histidine kinase-like ATPase, C-terminal domain"/>
    <property type="match status" value="1"/>
</dbReference>
<feature type="domain" description="Response regulatory" evidence="8">
    <location>
        <begin position="995"/>
        <end position="1108"/>
    </location>
</feature>
<feature type="modified residue" description="4-aspartylphosphate" evidence="6">
    <location>
        <position position="1046"/>
    </location>
</feature>
<reference evidence="11 12" key="1">
    <citation type="submission" date="2018-09" db="EMBL/GenBank/DDBJ databases">
        <authorList>
            <person name="Grouzdev D.S."/>
            <person name="Krutkina M.S."/>
        </authorList>
    </citation>
    <scope>NUCLEOTIDE SEQUENCE [LARGE SCALE GENOMIC DNA]</scope>
    <source>
        <strain evidence="11 12">RmlP001</strain>
    </source>
</reference>
<dbReference type="Pfam" id="PF00072">
    <property type="entry name" value="Response_reg"/>
    <property type="match status" value="1"/>
</dbReference>
<reference evidence="11 12" key="2">
    <citation type="submission" date="2019-02" db="EMBL/GenBank/DDBJ databases">
        <title>'Lichenibacterium ramalinii' gen. nov. sp. nov., 'Lichenibacterium minor' gen. nov. sp. nov.</title>
        <authorList>
            <person name="Pankratov T."/>
        </authorList>
    </citation>
    <scope>NUCLEOTIDE SEQUENCE [LARGE SCALE GENOMIC DNA]</scope>
    <source>
        <strain evidence="11 12">RmlP001</strain>
    </source>
</reference>
<keyword evidence="3 6" id="KW-0597">Phosphoprotein</keyword>
<dbReference type="CDD" id="cd00130">
    <property type="entry name" value="PAS"/>
    <property type="match status" value="2"/>
</dbReference>
<evidence type="ECO:0000259" key="10">
    <source>
        <dbReference type="PROSITE" id="PS50113"/>
    </source>
</evidence>
<dbReference type="InterPro" id="IPR013655">
    <property type="entry name" value="PAS_fold_3"/>
</dbReference>
<dbReference type="PANTHER" id="PTHR43065">
    <property type="entry name" value="SENSOR HISTIDINE KINASE"/>
    <property type="match status" value="1"/>
</dbReference>
<dbReference type="InterPro" id="IPR013656">
    <property type="entry name" value="PAS_4"/>
</dbReference>
<feature type="domain" description="PAC" evidence="10">
    <location>
        <begin position="265"/>
        <end position="317"/>
    </location>
</feature>
<keyword evidence="12" id="KW-1185">Reference proteome</keyword>
<dbReference type="SUPFAM" id="SSF55781">
    <property type="entry name" value="GAF domain-like"/>
    <property type="match status" value="1"/>
</dbReference>
<dbReference type="Gene3D" id="3.30.450.40">
    <property type="match status" value="1"/>
</dbReference>
<dbReference type="InterPro" id="IPR000700">
    <property type="entry name" value="PAS-assoc_C"/>
</dbReference>
<sequence>MQRTMNPHIQAPRSCLAGGGAAGERLRATDWSVNPLGPVAAWPLSLQAAVRIVLSSKFPMMLHWGPDLVTIYNDAYAPSLGHKHPGNLGRPAREWWSEMWDELTPIFDRVLSGEAFYVEDARYTPDRDGEPQEAFFTHCHSPLWDDEGRVAGIFLVVTETTARVVAERELSRTNGELLDRVEAVRASEARLRAIVGTVPVGIVMADERGAVYGGNARAEQIFGHAVLRSPDLDAYGDWIAHHPDGRRVQGREYPLARVYAGEERPELECLYRRGDGREAWVRIIGAPVLDGAGGLIGGIVAVVDIDQERRAAERLSASEAHWRGLFERLNEGFMVVEMIRDASGVARTWRFVEANDAWDRISGLSRASAMGRAVDDVIPGVEQDWLDRYIAVAETGEPQAFRMPLRVLHQIYDVRAFRVAPDRVGVLFQEVSRQQREEMLRSALLRLADRLHELSDPAEMAFAASEVIGEALRVARVGYATMSEDGEALTIERDWTAPGFASGTGLHRASDYGRAVSDLRDGDAVVIADTALDPRTARDGIAGFDAYAVRALVNLPLIEQGRMVAFLYVNDQASRAWTPEEVAFIQTAAGQTRVATERRRVEGELRRLAASLEQQVERRTAERDRAWRLSQQLLVTATQDGVIVSVNPVWTRLLGWTAAELVGTSFAHYTHPDDLAATLQAFASVLERPLAVPYEYRFRHKDGAYHWFAWTGAFEDGLVYATGRDLKVEREQAEVLRQAQKMEAVGQLTGGVAHDFNNHLTVIRSSADLLKRADLPEERRRRYVAAISDTADRAAKLTGQLLAFARRQALKPEIFDACASVRALLDMMATLTGSRIKVTLDLPDGGCFVVADPSQFDTALVNMAVNARDAMDGVGLLTIAVREVDGMPAVRADPSRQGPFVAITLADTGSGIPADRLDRIFEPFYTTKDTGKGTGLGLSQVFGFTKQSGGEVTVASVVGKGTAFTLYVPRVAAEAPALAAGEPAIEMLADGHGTRVLVVEDNDDVGTSVEQALADLGYVTVLARSAEEGLAELARDPDRFDVVFTDVMMPGMNGIDLGHEIRRLHGDLPVVLTSGYSLVLAQEGTHGFDLLRKPYSAEQLSRILRGHAGRKTRTATPGPATSPP</sequence>
<dbReference type="SUPFAM" id="SSF52172">
    <property type="entry name" value="CheY-like"/>
    <property type="match status" value="1"/>
</dbReference>
<dbReference type="InterPro" id="IPR001610">
    <property type="entry name" value="PAC"/>
</dbReference>
<dbReference type="PROSITE" id="PS50109">
    <property type="entry name" value="HIS_KIN"/>
    <property type="match status" value="1"/>
</dbReference>
<comment type="catalytic activity">
    <reaction evidence="1">
        <text>ATP + protein L-histidine = ADP + protein N-phospho-L-histidine.</text>
        <dbReference type="EC" id="2.7.13.3"/>
    </reaction>
</comment>
<evidence type="ECO:0000256" key="4">
    <source>
        <dbReference type="ARBA" id="ARBA00022679"/>
    </source>
</evidence>
<dbReference type="PROSITE" id="PS50112">
    <property type="entry name" value="PAS"/>
    <property type="match status" value="2"/>
</dbReference>
<dbReference type="EC" id="2.7.13.3" evidence="2"/>
<feature type="domain" description="PAS" evidence="9">
    <location>
        <begin position="187"/>
        <end position="223"/>
    </location>
</feature>
<dbReference type="InterPro" id="IPR029016">
    <property type="entry name" value="GAF-like_dom_sf"/>
</dbReference>
<evidence type="ECO:0000256" key="3">
    <source>
        <dbReference type="ARBA" id="ARBA00022553"/>
    </source>
</evidence>
<dbReference type="SMART" id="SM00387">
    <property type="entry name" value="HATPase_c"/>
    <property type="match status" value="1"/>
</dbReference>
<organism evidence="11 12">
    <name type="scientific">Lichenibacterium ramalinae</name>
    <dbReference type="NCBI Taxonomy" id="2316527"/>
    <lineage>
        <taxon>Bacteria</taxon>
        <taxon>Pseudomonadati</taxon>
        <taxon>Pseudomonadota</taxon>
        <taxon>Alphaproteobacteria</taxon>
        <taxon>Hyphomicrobiales</taxon>
        <taxon>Lichenihabitantaceae</taxon>
        <taxon>Lichenibacterium</taxon>
    </lineage>
</organism>
<proteinExistence type="predicted"/>
<gene>
    <name evidence="11" type="ORF">D3272_20265</name>
</gene>
<evidence type="ECO:0000256" key="6">
    <source>
        <dbReference type="PROSITE-ProRule" id="PRU00169"/>
    </source>
</evidence>
<name>A0A4Q2R8U4_9HYPH</name>
<dbReference type="SUPFAM" id="SSF55874">
    <property type="entry name" value="ATPase domain of HSP90 chaperone/DNA topoisomerase II/histidine kinase"/>
    <property type="match status" value="1"/>
</dbReference>
<keyword evidence="4" id="KW-0808">Transferase</keyword>
<dbReference type="InterPro" id="IPR001789">
    <property type="entry name" value="Sig_transdc_resp-reg_receiver"/>
</dbReference>
<dbReference type="InterPro" id="IPR003018">
    <property type="entry name" value="GAF"/>
</dbReference>
<dbReference type="Pfam" id="PF02518">
    <property type="entry name" value="HATPase_c"/>
    <property type="match status" value="1"/>
</dbReference>
<evidence type="ECO:0000256" key="5">
    <source>
        <dbReference type="ARBA" id="ARBA00022777"/>
    </source>
</evidence>
<dbReference type="PRINTS" id="PR00344">
    <property type="entry name" value="BCTRLSENSOR"/>
</dbReference>
<evidence type="ECO:0000259" key="8">
    <source>
        <dbReference type="PROSITE" id="PS50110"/>
    </source>
</evidence>
<dbReference type="Pfam" id="PF08448">
    <property type="entry name" value="PAS_4"/>
    <property type="match status" value="1"/>
</dbReference>
<dbReference type="Pfam" id="PF08447">
    <property type="entry name" value="PAS_3"/>
    <property type="match status" value="1"/>
</dbReference>
<dbReference type="PROSITE" id="PS50113">
    <property type="entry name" value="PAC"/>
    <property type="match status" value="1"/>
</dbReference>
<protein>
    <recommendedName>
        <fullName evidence="2">histidine kinase</fullName>
        <ecNumber evidence="2">2.7.13.3</ecNumber>
    </recommendedName>
</protein>
<keyword evidence="5" id="KW-0418">Kinase</keyword>
<dbReference type="InterPro" id="IPR000014">
    <property type="entry name" value="PAS"/>
</dbReference>
<dbReference type="NCBIfam" id="TIGR00229">
    <property type="entry name" value="sensory_box"/>
    <property type="match status" value="3"/>
</dbReference>
<dbReference type="SMART" id="SM00091">
    <property type="entry name" value="PAS"/>
    <property type="match status" value="3"/>
</dbReference>
<evidence type="ECO:0000313" key="11">
    <source>
        <dbReference type="EMBL" id="RYB02503.1"/>
    </source>
</evidence>
<evidence type="ECO:0000259" key="9">
    <source>
        <dbReference type="PROSITE" id="PS50112"/>
    </source>
</evidence>
<dbReference type="GO" id="GO:0000155">
    <property type="term" value="F:phosphorelay sensor kinase activity"/>
    <property type="evidence" value="ECO:0007669"/>
    <property type="project" value="InterPro"/>
</dbReference>
<dbReference type="SMART" id="SM00388">
    <property type="entry name" value="HisKA"/>
    <property type="match status" value="1"/>
</dbReference>
<dbReference type="InterPro" id="IPR036890">
    <property type="entry name" value="HATPase_C_sf"/>
</dbReference>
<dbReference type="Gene3D" id="3.40.50.2300">
    <property type="match status" value="1"/>
</dbReference>
<dbReference type="Pfam" id="PF00512">
    <property type="entry name" value="HisKA"/>
    <property type="match status" value="1"/>
</dbReference>
<dbReference type="InterPro" id="IPR036097">
    <property type="entry name" value="HisK_dim/P_sf"/>
</dbReference>
<dbReference type="Gene3D" id="3.30.450.20">
    <property type="entry name" value="PAS domain"/>
    <property type="match status" value="4"/>
</dbReference>
<evidence type="ECO:0000313" key="12">
    <source>
        <dbReference type="Proteomes" id="UP000289411"/>
    </source>
</evidence>
<accession>A0A4Q2R8U4</accession>
<dbReference type="SUPFAM" id="SSF55785">
    <property type="entry name" value="PYP-like sensor domain (PAS domain)"/>
    <property type="match status" value="4"/>
</dbReference>
<dbReference type="SUPFAM" id="SSF47384">
    <property type="entry name" value="Homodimeric domain of signal transducing histidine kinase"/>
    <property type="match status" value="1"/>
</dbReference>
<dbReference type="Gene3D" id="1.10.287.130">
    <property type="match status" value="1"/>
</dbReference>